<dbReference type="PROSITE" id="PS51257">
    <property type="entry name" value="PROKAR_LIPOPROTEIN"/>
    <property type="match status" value="1"/>
</dbReference>
<name>A0A550JAI4_9BACT</name>
<sequence length="443" mass="49688">MRPLLLFLLLSLCACEPQRQESAAPDTNTAVVAEIPPRSFTALLKEPAEPRLVESPSETLALWRPMGDERPALLLLANDPLLRPLPPSLADEILRLTREGSPDELRRRGTARVPDPLLLPEMTVTAALRADFFSRLIWVLPLAAEGEMNLDTLRAQLREYGALTEEEAAALRLEAGGASGTAQGMPLRIVPLTALTAPTEPVVLHIDLSYFRPLYKGEIKTPLYPLLGQTLQQLRELGVRAGAVTISRSNLDGGLPLETRFIGGDLAELFRRPEQLDSPLPELWDQRSRSLYLANFFQKEWIRELLEEMRQKAPENASVAYAYYQILRQFREGSAALAELERAVALDPAYAREYLDLVPLALEKEQPEEALRMLDLAAKAFPDDPFIPLDRAGLLLQAGRGRESREILQRLQKLPWSPVYYSELPQRLQEMAETSERPNVPTQ</sequence>
<dbReference type="OrthoDB" id="5401090at2"/>
<gene>
    <name evidence="1" type="ORF">FL622_11405</name>
</gene>
<evidence type="ECO:0000313" key="2">
    <source>
        <dbReference type="Proteomes" id="UP000317155"/>
    </source>
</evidence>
<reference evidence="1 2" key="1">
    <citation type="submission" date="2019-07" db="EMBL/GenBank/DDBJ databases">
        <title>Insights of Desulfuromonas acetexigens electromicrobiology.</title>
        <authorList>
            <person name="Katuri K."/>
            <person name="Sapireddy V."/>
            <person name="Shaw D.R."/>
            <person name="Saikaly P."/>
        </authorList>
    </citation>
    <scope>NUCLEOTIDE SEQUENCE [LARGE SCALE GENOMIC DNA]</scope>
    <source>
        <strain evidence="1 2">2873</strain>
    </source>
</reference>
<dbReference type="SUPFAM" id="SSF48452">
    <property type="entry name" value="TPR-like"/>
    <property type="match status" value="1"/>
</dbReference>
<protein>
    <submittedName>
        <fullName evidence="1">Uncharacterized protein</fullName>
    </submittedName>
</protein>
<dbReference type="EMBL" id="VJVV01000008">
    <property type="protein sequence ID" value="TRO80235.1"/>
    <property type="molecule type" value="Genomic_DNA"/>
</dbReference>
<dbReference type="InterPro" id="IPR011990">
    <property type="entry name" value="TPR-like_helical_dom_sf"/>
</dbReference>
<proteinExistence type="predicted"/>
<dbReference type="Pfam" id="PF14559">
    <property type="entry name" value="TPR_19"/>
    <property type="match status" value="1"/>
</dbReference>
<dbReference type="AlphaFoldDB" id="A0A550JAI4"/>
<dbReference type="Proteomes" id="UP000317155">
    <property type="component" value="Unassembled WGS sequence"/>
</dbReference>
<dbReference type="Gene3D" id="1.25.40.10">
    <property type="entry name" value="Tetratricopeptide repeat domain"/>
    <property type="match status" value="1"/>
</dbReference>
<organism evidence="1 2">
    <name type="scientific">Trichloromonas acetexigens</name>
    <dbReference type="NCBI Taxonomy" id="38815"/>
    <lineage>
        <taxon>Bacteria</taxon>
        <taxon>Pseudomonadati</taxon>
        <taxon>Thermodesulfobacteriota</taxon>
        <taxon>Desulfuromonadia</taxon>
        <taxon>Desulfuromonadales</taxon>
        <taxon>Trichloromonadaceae</taxon>
        <taxon>Trichloromonas</taxon>
    </lineage>
</organism>
<comment type="caution">
    <text evidence="1">The sequence shown here is derived from an EMBL/GenBank/DDBJ whole genome shotgun (WGS) entry which is preliminary data.</text>
</comment>
<accession>A0A550JAI4</accession>
<keyword evidence="2" id="KW-1185">Reference proteome</keyword>
<dbReference type="RefSeq" id="WP_092058404.1">
    <property type="nucleotide sequence ID" value="NZ_FOJJ01000040.1"/>
</dbReference>
<evidence type="ECO:0000313" key="1">
    <source>
        <dbReference type="EMBL" id="TRO80235.1"/>
    </source>
</evidence>